<dbReference type="GO" id="GO:0000981">
    <property type="term" value="F:DNA-binding transcription factor activity, RNA polymerase II-specific"/>
    <property type="evidence" value="ECO:0007669"/>
    <property type="project" value="InterPro"/>
</dbReference>
<dbReference type="GO" id="GO:0008270">
    <property type="term" value="F:zinc ion binding"/>
    <property type="evidence" value="ECO:0007669"/>
    <property type="project" value="InterPro"/>
</dbReference>
<organism evidence="3 4">
    <name type="scientific">Emiliania huxleyi (strain CCMP1516)</name>
    <dbReference type="NCBI Taxonomy" id="280463"/>
    <lineage>
        <taxon>Eukaryota</taxon>
        <taxon>Haptista</taxon>
        <taxon>Haptophyta</taxon>
        <taxon>Prymnesiophyceae</taxon>
        <taxon>Isochrysidales</taxon>
        <taxon>Noelaerhabdaceae</taxon>
        <taxon>Emiliania</taxon>
    </lineage>
</organism>
<sequence length="848" mass="88846">MPTPLKSCVACKASKVKCDALAMPPGQKCTRCARLGLRCEQAKASPRTKRGASVGDVPQARANGEEVDASIAYLKSILSSGGETSPPESLVYMLRFHAAMARSRGSFDGMSGVLRACSALGVPLQQVLSLPKAMPPPEGPLELPGQSEAMLGHPGSYVHVRHLRDGCPHLRSNFAWESAILPMAETISSFEGTTPLCPLERALHAEDRPLALQLLVSVPLLAAGTEYALQLPVPIRLFDRCSQTYRPADEDADASADSEAAAAALLFDDNAAVFADAERLPSPLGEACLPPVGPSALDEGLLAPPTPPPMSIDVSATQPAEPAAAGEPLLLRELLSEVASSAVDPCARQLGPEAIESCFDAIALVTLHGLEEGPVRPKFERVSRPVIETWCDWFPGAREGAAAATEAGRRRGVNPLDDSALAALADRLFESVVLAAIGDTVAHDMLDLATHGATASQTVYNGKRIGAVETSVAGCFFVHFPVEADEEASLQSLAQSTSTPPFSVSTPPSPPAPAWPAPPVSCFEALPSPSRRTAEGGSPDGGGHLLNVWGELLEPVGRHGASRLPFLLCREGHIPARSLAAAMGVGAGQFLYLGPILLASGTPHAVRSAEAGQAWAEYASDGLTAAQVVALCAARLLHGAARLLHGHSIAIAVRTYVPALVFVGANIACSVKSEAPYPRTLRNLELFRLATLCVAALSRARSSSHLPSPFLRVVAWLLPTLSAAIAAASVALTSRAKPASPREVVRFVLCGESALRILILLASLLLLPDAGTRLSDVPSALPSNGDGTGDISALEELVFCCGCVLASAYVWTAVEACASALRPSRRRLSRCLSRTEAGSHRQQQRQHV</sequence>
<feature type="region of interest" description="Disordered" evidence="1">
    <location>
        <begin position="491"/>
        <end position="516"/>
    </location>
</feature>
<proteinExistence type="predicted"/>
<dbReference type="CDD" id="cd00067">
    <property type="entry name" value="GAL4"/>
    <property type="match status" value="1"/>
</dbReference>
<dbReference type="Proteomes" id="UP000013827">
    <property type="component" value="Unassembled WGS sequence"/>
</dbReference>
<dbReference type="PROSITE" id="PS00463">
    <property type="entry name" value="ZN2_CY6_FUNGAL_1"/>
    <property type="match status" value="1"/>
</dbReference>
<keyword evidence="4" id="KW-1185">Reference proteome</keyword>
<dbReference type="GeneID" id="17257975"/>
<dbReference type="Pfam" id="PF00172">
    <property type="entry name" value="Zn_clus"/>
    <property type="match status" value="1"/>
</dbReference>
<feature type="compositionally biased region" description="Low complexity" evidence="1">
    <location>
        <begin position="496"/>
        <end position="506"/>
    </location>
</feature>
<feature type="domain" description="Zn(2)-C6 fungal-type" evidence="2">
    <location>
        <begin position="7"/>
        <end position="39"/>
    </location>
</feature>
<feature type="compositionally biased region" description="Pro residues" evidence="1">
    <location>
        <begin position="507"/>
        <end position="516"/>
    </location>
</feature>
<dbReference type="RefSeq" id="XP_005764301.1">
    <property type="nucleotide sequence ID" value="XM_005764244.1"/>
</dbReference>
<dbReference type="PaxDb" id="2903-EOD11872"/>
<accession>A0A0D3IKT7</accession>
<dbReference type="KEGG" id="ehx:EMIHUDRAFT_452332"/>
<evidence type="ECO:0000313" key="3">
    <source>
        <dbReference type="EnsemblProtists" id="EOD11872"/>
    </source>
</evidence>
<dbReference type="AlphaFoldDB" id="A0A0D3IKT7"/>
<evidence type="ECO:0000256" key="1">
    <source>
        <dbReference type="SAM" id="MobiDB-lite"/>
    </source>
</evidence>
<dbReference type="EnsemblProtists" id="EOD11872">
    <property type="protein sequence ID" value="EOD11872"/>
    <property type="gene ID" value="EMIHUDRAFT_452332"/>
</dbReference>
<reference evidence="4" key="1">
    <citation type="journal article" date="2013" name="Nature">
        <title>Pan genome of the phytoplankton Emiliania underpins its global distribution.</title>
        <authorList>
            <person name="Read B.A."/>
            <person name="Kegel J."/>
            <person name="Klute M.J."/>
            <person name="Kuo A."/>
            <person name="Lefebvre S.C."/>
            <person name="Maumus F."/>
            <person name="Mayer C."/>
            <person name="Miller J."/>
            <person name="Monier A."/>
            <person name="Salamov A."/>
            <person name="Young J."/>
            <person name="Aguilar M."/>
            <person name="Claverie J.M."/>
            <person name="Frickenhaus S."/>
            <person name="Gonzalez K."/>
            <person name="Herman E.K."/>
            <person name="Lin Y.C."/>
            <person name="Napier J."/>
            <person name="Ogata H."/>
            <person name="Sarno A.F."/>
            <person name="Shmutz J."/>
            <person name="Schroeder D."/>
            <person name="de Vargas C."/>
            <person name="Verret F."/>
            <person name="von Dassow P."/>
            <person name="Valentin K."/>
            <person name="Van de Peer Y."/>
            <person name="Wheeler G."/>
            <person name="Dacks J.B."/>
            <person name="Delwiche C.F."/>
            <person name="Dyhrman S.T."/>
            <person name="Glockner G."/>
            <person name="John U."/>
            <person name="Richards T."/>
            <person name="Worden A.Z."/>
            <person name="Zhang X."/>
            <person name="Grigoriev I.V."/>
            <person name="Allen A.E."/>
            <person name="Bidle K."/>
            <person name="Borodovsky M."/>
            <person name="Bowler C."/>
            <person name="Brownlee C."/>
            <person name="Cock J.M."/>
            <person name="Elias M."/>
            <person name="Gladyshev V.N."/>
            <person name="Groth M."/>
            <person name="Guda C."/>
            <person name="Hadaegh A."/>
            <person name="Iglesias-Rodriguez M.D."/>
            <person name="Jenkins J."/>
            <person name="Jones B.M."/>
            <person name="Lawson T."/>
            <person name="Leese F."/>
            <person name="Lindquist E."/>
            <person name="Lobanov A."/>
            <person name="Lomsadze A."/>
            <person name="Malik S.B."/>
            <person name="Marsh M.E."/>
            <person name="Mackinder L."/>
            <person name="Mock T."/>
            <person name="Mueller-Roeber B."/>
            <person name="Pagarete A."/>
            <person name="Parker M."/>
            <person name="Probert I."/>
            <person name="Quesneville H."/>
            <person name="Raines C."/>
            <person name="Rensing S.A."/>
            <person name="Riano-Pachon D.M."/>
            <person name="Richier S."/>
            <person name="Rokitta S."/>
            <person name="Shiraiwa Y."/>
            <person name="Soanes D.M."/>
            <person name="van der Giezen M."/>
            <person name="Wahlund T.M."/>
            <person name="Williams B."/>
            <person name="Wilson W."/>
            <person name="Wolfe G."/>
            <person name="Wurch L.L."/>
        </authorList>
    </citation>
    <scope>NUCLEOTIDE SEQUENCE</scope>
</reference>
<evidence type="ECO:0000259" key="2">
    <source>
        <dbReference type="PROSITE" id="PS50048"/>
    </source>
</evidence>
<reference evidence="3" key="2">
    <citation type="submission" date="2024-10" db="UniProtKB">
        <authorList>
            <consortium name="EnsemblProtists"/>
        </authorList>
    </citation>
    <scope>IDENTIFICATION</scope>
</reference>
<protein>
    <recommendedName>
        <fullName evidence="2">Zn(2)-C6 fungal-type domain-containing protein</fullName>
    </recommendedName>
</protein>
<dbReference type="PROSITE" id="PS50048">
    <property type="entry name" value="ZN2_CY6_FUNGAL_2"/>
    <property type="match status" value="1"/>
</dbReference>
<dbReference type="SUPFAM" id="SSF57701">
    <property type="entry name" value="Zn2/Cys6 DNA-binding domain"/>
    <property type="match status" value="1"/>
</dbReference>
<evidence type="ECO:0000313" key="4">
    <source>
        <dbReference type="Proteomes" id="UP000013827"/>
    </source>
</evidence>
<dbReference type="InterPro" id="IPR036864">
    <property type="entry name" value="Zn2-C6_fun-type_DNA-bd_sf"/>
</dbReference>
<dbReference type="HOGENOM" id="CLU_336314_0_0_1"/>
<dbReference type="SMART" id="SM00066">
    <property type="entry name" value="GAL4"/>
    <property type="match status" value="1"/>
</dbReference>
<dbReference type="InterPro" id="IPR001138">
    <property type="entry name" value="Zn2Cys6_DnaBD"/>
</dbReference>
<name>A0A0D3IKT7_EMIH1</name>
<dbReference type="Gene3D" id="4.10.240.10">
    <property type="entry name" value="Zn(2)-C6 fungal-type DNA-binding domain"/>
    <property type="match status" value="1"/>
</dbReference>